<dbReference type="Pfam" id="PF22493">
    <property type="entry name" value="PUF_NOP9"/>
    <property type="match status" value="1"/>
</dbReference>
<dbReference type="Gene3D" id="1.25.10.10">
    <property type="entry name" value="Leucine-rich Repeat Variant"/>
    <property type="match status" value="2"/>
</dbReference>
<evidence type="ECO:0000256" key="3">
    <source>
        <dbReference type="SAM" id="MobiDB-lite"/>
    </source>
</evidence>
<dbReference type="InParanoid" id="B7Q4N7"/>
<dbReference type="GO" id="GO:0030686">
    <property type="term" value="C:90S preribosome"/>
    <property type="evidence" value="ECO:0000318"/>
    <property type="project" value="GO_Central"/>
</dbReference>
<feature type="compositionally biased region" description="Basic and acidic residues" evidence="3">
    <location>
        <begin position="109"/>
        <end position="141"/>
    </location>
</feature>
<dbReference type="GO" id="GO:0000472">
    <property type="term" value="P:endonucleolytic cleavage to generate mature 5'-end of SSU-rRNA from (SSU-rRNA, 5.8S rRNA, LSU-rRNA)"/>
    <property type="evidence" value="ECO:0000318"/>
    <property type="project" value="GO_Central"/>
</dbReference>
<dbReference type="Proteomes" id="UP000001555">
    <property type="component" value="Unassembled WGS sequence"/>
</dbReference>
<name>B7Q4N7_IXOSC</name>
<organism>
    <name type="scientific">Ixodes scapularis</name>
    <name type="common">Black-legged tick</name>
    <name type="synonym">Deer tick</name>
    <dbReference type="NCBI Taxonomy" id="6945"/>
    <lineage>
        <taxon>Eukaryota</taxon>
        <taxon>Metazoa</taxon>
        <taxon>Ecdysozoa</taxon>
        <taxon>Arthropoda</taxon>
        <taxon>Chelicerata</taxon>
        <taxon>Arachnida</taxon>
        <taxon>Acari</taxon>
        <taxon>Parasitiformes</taxon>
        <taxon>Ixodida</taxon>
        <taxon>Ixodoidea</taxon>
        <taxon>Ixodidae</taxon>
        <taxon>Ixodinae</taxon>
        <taxon>Ixodes</taxon>
    </lineage>
</organism>
<dbReference type="PaxDb" id="6945-B7Q4N7"/>
<dbReference type="InterPro" id="IPR040000">
    <property type="entry name" value="NOP9"/>
</dbReference>
<dbReference type="SMART" id="SM00025">
    <property type="entry name" value="Pumilio"/>
    <property type="match status" value="4"/>
</dbReference>
<dbReference type="HOGENOM" id="CLU_029199_0_0_1"/>
<dbReference type="GO" id="GO:0000480">
    <property type="term" value="P:endonucleolytic cleavage in 5'-ETS of tricistronic rRNA transcript (SSU-rRNA, 5.8S rRNA, LSU-rRNA)"/>
    <property type="evidence" value="ECO:0000318"/>
    <property type="project" value="GO_Central"/>
</dbReference>
<accession>B7Q4N7</accession>
<dbReference type="GO" id="GO:0005730">
    <property type="term" value="C:nucleolus"/>
    <property type="evidence" value="ECO:0000318"/>
    <property type="project" value="GO_Central"/>
</dbReference>
<dbReference type="GO" id="GO:0000447">
    <property type="term" value="P:endonucleolytic cleavage in ITS1 to separate SSU-rRNA from 5.8S rRNA and LSU-rRNA from tricistronic rRNA transcript (SSU-rRNA, 5.8S rRNA, LSU-rRNA)"/>
    <property type="evidence" value="ECO:0000318"/>
    <property type="project" value="GO_Central"/>
</dbReference>
<dbReference type="STRING" id="6945.B7Q4N7"/>
<dbReference type="GO" id="GO:0003723">
    <property type="term" value="F:RNA binding"/>
    <property type="evidence" value="ECO:0000318"/>
    <property type="project" value="GO_Central"/>
</dbReference>
<dbReference type="VEuPathDB" id="VectorBase:ISCP_032105"/>
<dbReference type="FunCoup" id="B7Q4N7">
    <property type="interactions" value="1149"/>
</dbReference>
<dbReference type="GO" id="GO:0000056">
    <property type="term" value="P:ribosomal small subunit export from nucleus"/>
    <property type="evidence" value="ECO:0000318"/>
    <property type="project" value="GO_Central"/>
</dbReference>
<dbReference type="InterPro" id="IPR001313">
    <property type="entry name" value="Pumilio_RNA-bd_rpt"/>
</dbReference>
<evidence type="ECO:0000313" key="4">
    <source>
        <dbReference type="EMBL" id="EEC13809.1"/>
    </source>
</evidence>
<dbReference type="GO" id="GO:0030688">
    <property type="term" value="C:preribosome, small subunit precursor"/>
    <property type="evidence" value="ECO:0000318"/>
    <property type="project" value="GO_Central"/>
</dbReference>
<proteinExistence type="predicted"/>
<reference evidence="4 6" key="1">
    <citation type="submission" date="2008-03" db="EMBL/GenBank/DDBJ databases">
        <title>Annotation of Ixodes scapularis.</title>
        <authorList>
            <consortium name="Ixodes scapularis Genome Project Consortium"/>
            <person name="Caler E."/>
            <person name="Hannick L.I."/>
            <person name="Bidwell S."/>
            <person name="Joardar V."/>
            <person name="Thiagarajan M."/>
            <person name="Amedeo P."/>
            <person name="Galinsky K.J."/>
            <person name="Schobel S."/>
            <person name="Inman J."/>
            <person name="Hostetler J."/>
            <person name="Miller J."/>
            <person name="Hammond M."/>
            <person name="Megy K."/>
            <person name="Lawson D."/>
            <person name="Kodira C."/>
            <person name="Sutton G."/>
            <person name="Meyer J."/>
            <person name="Hill C.A."/>
            <person name="Birren B."/>
            <person name="Nene V."/>
            <person name="Collins F."/>
            <person name="Alarcon-Chaidez F."/>
            <person name="Wikel S."/>
            <person name="Strausberg R."/>
        </authorList>
    </citation>
    <scope>NUCLEOTIDE SEQUENCE [LARGE SCALE GENOMIC DNA]</scope>
    <source>
        <strain evidence="6">Wikel</strain>
        <strain evidence="4">Wikel colony</strain>
    </source>
</reference>
<dbReference type="SUPFAM" id="SSF48371">
    <property type="entry name" value="ARM repeat"/>
    <property type="match status" value="2"/>
</dbReference>
<dbReference type="EMBL" id="DS857119">
    <property type="protein sequence ID" value="EEC13809.1"/>
    <property type="molecule type" value="Genomic_DNA"/>
</dbReference>
<dbReference type="InterPro" id="IPR011989">
    <property type="entry name" value="ARM-like"/>
</dbReference>
<feature type="repeat" description="Pumilio" evidence="2">
    <location>
        <begin position="504"/>
        <end position="539"/>
    </location>
</feature>
<dbReference type="PANTHER" id="PTHR13102">
    <property type="entry name" value="NUCLEOLAR PROTEIN 9"/>
    <property type="match status" value="1"/>
</dbReference>
<protein>
    <recommendedName>
        <fullName evidence="7">Nucleolar protein 9</fullName>
    </recommendedName>
</protein>
<gene>
    <name evidence="4" type="ORF">IscW_ISCW011192</name>
</gene>
<dbReference type="EMBL" id="ABJB010852580">
    <property type="status" value="NOT_ANNOTATED_CDS"/>
    <property type="molecule type" value="Genomic_DNA"/>
</dbReference>
<evidence type="ECO:0000313" key="5">
    <source>
        <dbReference type="EnsemblMetazoa" id="ISCW011192-PA"/>
    </source>
</evidence>
<dbReference type="OrthoDB" id="9987665at2759"/>
<reference evidence="5" key="2">
    <citation type="submission" date="2020-05" db="UniProtKB">
        <authorList>
            <consortium name="EnsemblMetazoa"/>
        </authorList>
    </citation>
    <scope>IDENTIFICATION</scope>
    <source>
        <strain evidence="5">wikel</strain>
    </source>
</reference>
<feature type="compositionally biased region" description="Acidic residues" evidence="3">
    <location>
        <begin position="98"/>
        <end position="108"/>
    </location>
</feature>
<dbReference type="PANTHER" id="PTHR13102:SF0">
    <property type="entry name" value="NUCLEOLAR PROTEIN 9"/>
    <property type="match status" value="1"/>
</dbReference>
<dbReference type="EMBL" id="ABJB010347030">
    <property type="status" value="NOT_ANNOTATED_CDS"/>
    <property type="molecule type" value="Genomic_DNA"/>
</dbReference>
<evidence type="ECO:0008006" key="7">
    <source>
        <dbReference type="Google" id="ProtNLM"/>
    </source>
</evidence>
<feature type="region of interest" description="Disordered" evidence="3">
    <location>
        <begin position="98"/>
        <end position="142"/>
    </location>
</feature>
<dbReference type="AlphaFoldDB" id="B7Q4N7"/>
<dbReference type="EnsemblMetazoa" id="ISCW011192-RA">
    <property type="protein sequence ID" value="ISCW011192-PA"/>
    <property type="gene ID" value="ISCW011192"/>
</dbReference>
<keyword evidence="6" id="KW-1185">Reference proteome</keyword>
<dbReference type="VEuPathDB" id="VectorBase:ISCI011192"/>
<sequence length="594" mass="66554">MESLQATPYAPIFVANVAEQTRGKELEVSCCRNSSVSLCVQMVLSLTTDPSVLTRFMSAFASNFRVVCMHCIASHIVQTLLEAALKYLRDPSAFTEAEEESAEAAQEEENCRIKEERSKNSKEKKVKDEEGALESERETGEGKAVMDALVNPHDKVTYWVLHLGRFCLANLQEFMYSPLASPVIRTLVQVLGGCNSQGLTRTRKRTDVALVDGYKNESVEAVEVPEEFGGLLKEFTIALKEQPDLLDVITTSITSLLLQTLMLVLHIKDQKALASLLKHIGKTLFARSNNEREPAPALLDTSASFMVEKVFKFSSAKSFAKIWKKYLSGQFLTMALHPVANFCVQRAIECAVTAEQFQEMYEELAPGFDDLRVHGHTTVLVCVAAACARFSTYQARFLKAIMETLHCAEPADRNVLFVPLTLHMMTYESYETMKPEMKVVYQGSLLLQNLFKFSKTKKVVDSLLSMEVNALKALSCSPSGSHVLDAFIKGPSVSDKARDKLINKLRGCFCELAMDKYGSRVLDNVWDVATLNQKIVIAEELSQKEHLLTGSAFGSFAVQKFALYHFKHRRNEWNQLQKSKKKAINIFQSILETE</sequence>
<evidence type="ECO:0000256" key="2">
    <source>
        <dbReference type="PROSITE-ProRule" id="PRU00317"/>
    </source>
</evidence>
<evidence type="ECO:0000256" key="1">
    <source>
        <dbReference type="ARBA" id="ARBA00022737"/>
    </source>
</evidence>
<evidence type="ECO:0000313" key="6">
    <source>
        <dbReference type="Proteomes" id="UP000001555"/>
    </source>
</evidence>
<keyword evidence="1" id="KW-0677">Repeat</keyword>
<dbReference type="VEuPathDB" id="VectorBase:ISCW011192"/>
<dbReference type="InterPro" id="IPR016024">
    <property type="entry name" value="ARM-type_fold"/>
</dbReference>
<dbReference type="PROSITE" id="PS50302">
    <property type="entry name" value="PUM"/>
    <property type="match status" value="1"/>
</dbReference>